<evidence type="ECO:0000313" key="5">
    <source>
        <dbReference type="Proteomes" id="UP000253741"/>
    </source>
</evidence>
<dbReference type="PANTHER" id="PTHR23028:SF53">
    <property type="entry name" value="ACYL_TRANSF_3 DOMAIN-CONTAINING PROTEIN"/>
    <property type="match status" value="1"/>
</dbReference>
<feature type="region of interest" description="Disordered" evidence="1">
    <location>
        <begin position="1"/>
        <end position="27"/>
    </location>
</feature>
<feature type="transmembrane region" description="Helical" evidence="2">
    <location>
        <begin position="382"/>
        <end position="398"/>
    </location>
</feature>
<feature type="transmembrane region" description="Helical" evidence="2">
    <location>
        <begin position="155"/>
        <end position="173"/>
    </location>
</feature>
<evidence type="ECO:0000256" key="1">
    <source>
        <dbReference type="SAM" id="MobiDB-lite"/>
    </source>
</evidence>
<dbReference type="GO" id="GO:0016020">
    <property type="term" value="C:membrane"/>
    <property type="evidence" value="ECO:0007669"/>
    <property type="project" value="TreeGrafter"/>
</dbReference>
<feature type="transmembrane region" description="Helical" evidence="2">
    <location>
        <begin position="216"/>
        <end position="234"/>
    </location>
</feature>
<feature type="transmembrane region" description="Helical" evidence="2">
    <location>
        <begin position="254"/>
        <end position="270"/>
    </location>
</feature>
<feature type="compositionally biased region" description="Low complexity" evidence="1">
    <location>
        <begin position="418"/>
        <end position="430"/>
    </location>
</feature>
<keyword evidence="2" id="KW-1133">Transmembrane helix</keyword>
<organism evidence="4 5">
    <name type="scientific">Streptomyces corynorhini</name>
    <dbReference type="NCBI Taxonomy" id="2282652"/>
    <lineage>
        <taxon>Bacteria</taxon>
        <taxon>Bacillati</taxon>
        <taxon>Actinomycetota</taxon>
        <taxon>Actinomycetes</taxon>
        <taxon>Kitasatosporales</taxon>
        <taxon>Streptomycetaceae</taxon>
        <taxon>Streptomyces</taxon>
    </lineage>
</organism>
<evidence type="ECO:0000259" key="3">
    <source>
        <dbReference type="Pfam" id="PF01757"/>
    </source>
</evidence>
<dbReference type="Pfam" id="PF01757">
    <property type="entry name" value="Acyl_transf_3"/>
    <property type="match status" value="1"/>
</dbReference>
<gene>
    <name evidence="4" type="ORF">DVH02_00770</name>
</gene>
<proteinExistence type="predicted"/>
<dbReference type="Proteomes" id="UP000253741">
    <property type="component" value="Unassembled WGS sequence"/>
</dbReference>
<keyword evidence="2" id="KW-0812">Transmembrane</keyword>
<dbReference type="EMBL" id="QQNA01000003">
    <property type="protein sequence ID" value="RDG39995.1"/>
    <property type="molecule type" value="Genomic_DNA"/>
</dbReference>
<accession>A0A370BKY9</accession>
<dbReference type="PANTHER" id="PTHR23028">
    <property type="entry name" value="ACETYLTRANSFERASE"/>
    <property type="match status" value="1"/>
</dbReference>
<dbReference type="InterPro" id="IPR050879">
    <property type="entry name" value="Acyltransferase_3"/>
</dbReference>
<name>A0A370BKY9_9ACTN</name>
<evidence type="ECO:0000313" key="4">
    <source>
        <dbReference type="EMBL" id="RDG39995.1"/>
    </source>
</evidence>
<feature type="compositionally biased region" description="Gly residues" evidence="1">
    <location>
        <begin position="441"/>
        <end position="457"/>
    </location>
</feature>
<keyword evidence="2" id="KW-0472">Membrane</keyword>
<reference evidence="4 5" key="1">
    <citation type="submission" date="2018-07" db="EMBL/GenBank/DDBJ databases">
        <title>Streptomyces species from bats.</title>
        <authorList>
            <person name="Dunlap C."/>
        </authorList>
    </citation>
    <scope>NUCLEOTIDE SEQUENCE [LARGE SCALE GENOMIC DNA]</scope>
    <source>
        <strain evidence="4 5">AC230</strain>
    </source>
</reference>
<feature type="transmembrane region" description="Helical" evidence="2">
    <location>
        <begin position="310"/>
        <end position="331"/>
    </location>
</feature>
<keyword evidence="5" id="KW-1185">Reference proteome</keyword>
<feature type="transmembrane region" description="Helical" evidence="2">
    <location>
        <begin position="343"/>
        <end position="362"/>
    </location>
</feature>
<dbReference type="GO" id="GO:0016747">
    <property type="term" value="F:acyltransferase activity, transferring groups other than amino-acyl groups"/>
    <property type="evidence" value="ECO:0007669"/>
    <property type="project" value="InterPro"/>
</dbReference>
<sequence length="457" mass="49253">MDSARTEEVTHQDRADRPGGAGGARGAGGIALGLIPVRVDGRPERGGRGFPSAVRGDGRVPGVDGLRALAVVLVMTYHLEPDLLPGGALGVDVFFAISGYVITRLLVAEFGRSGDVAMRAFYWRRWLRLVPALLAVCATCAVLALTTRLPSFERAWTAIAVSATFLMNIVRATQSGTYSSDLSLLSHTWSLGVEEQFYLLWPPLLLLLLRRVGARAVLLWTTTLCLLPLIWRAVLWNPTAAHRIYNGMDTRADQLLTGALLALVVARLHADDPRLAALRRWAGRLAWPALALLALIVAVVPMTGTSAWTMPWYTVGFLVAAVLSATLVASLELGPRTRLSRALSLAPLVWVGRNLSYGLYLWHYPLTRLMKDLGLDAWHGPATFAASLAAAVASHYLIERPLTRRGRQVRPPGKDARTPAARTPDARTPAGHTPAGHVADGRGGQGVQGGGPVRCER</sequence>
<feature type="domain" description="Acyltransferase 3" evidence="3">
    <location>
        <begin position="61"/>
        <end position="398"/>
    </location>
</feature>
<keyword evidence="4" id="KW-0012">Acyltransferase</keyword>
<feature type="compositionally biased region" description="Basic and acidic residues" evidence="1">
    <location>
        <begin position="1"/>
        <end position="17"/>
    </location>
</feature>
<dbReference type="GO" id="GO:0009103">
    <property type="term" value="P:lipopolysaccharide biosynthetic process"/>
    <property type="evidence" value="ECO:0007669"/>
    <property type="project" value="TreeGrafter"/>
</dbReference>
<keyword evidence="4" id="KW-0808">Transferase</keyword>
<feature type="transmembrane region" description="Helical" evidence="2">
    <location>
        <begin position="126"/>
        <end position="149"/>
    </location>
</feature>
<dbReference type="AlphaFoldDB" id="A0A370BKY9"/>
<evidence type="ECO:0000256" key="2">
    <source>
        <dbReference type="SAM" id="Phobius"/>
    </source>
</evidence>
<protein>
    <submittedName>
        <fullName evidence="4">Acyltransferase</fullName>
    </submittedName>
</protein>
<dbReference type="OrthoDB" id="3404679at2"/>
<dbReference type="InterPro" id="IPR002656">
    <property type="entry name" value="Acyl_transf_3_dom"/>
</dbReference>
<feature type="region of interest" description="Disordered" evidence="1">
    <location>
        <begin position="403"/>
        <end position="457"/>
    </location>
</feature>
<feature type="transmembrane region" description="Helical" evidence="2">
    <location>
        <begin position="282"/>
        <end position="304"/>
    </location>
</feature>
<comment type="caution">
    <text evidence="4">The sequence shown here is derived from an EMBL/GenBank/DDBJ whole genome shotgun (WGS) entry which is preliminary data.</text>
</comment>